<sequence>MYEYRSGIAVAASPYENYEMEYIRRRGVQQNAKADDSKEKLFPMPRCTPPCSNWKFWTVIISLAVITCVIFTVMWINWARSHSGYVWGDEGPLGPEQPPAVCYKCSNYAHIMDGRELNSKIDVEQDEAGGVEIGGALGIAVEIGDPRQELCQEFVNRTALAETQAPSDDDCGDSLYNGCFKMVTKTYRMTSNIGREQLSVTIVTRNCVEIPKSISLGCYKTFGGAGMERETCYCKGNYCNSVLPIHEWLLLKLLLYILAKLFL</sequence>
<evidence type="ECO:0000313" key="5">
    <source>
        <dbReference type="WBParaSite" id="HDID_0000425001-mRNA-1"/>
    </source>
</evidence>
<evidence type="ECO:0000256" key="1">
    <source>
        <dbReference type="SAM" id="Phobius"/>
    </source>
</evidence>
<organism evidence="5">
    <name type="scientific">Hymenolepis diminuta</name>
    <name type="common">Rat tapeworm</name>
    <dbReference type="NCBI Taxonomy" id="6216"/>
    <lineage>
        <taxon>Eukaryota</taxon>
        <taxon>Metazoa</taxon>
        <taxon>Spiralia</taxon>
        <taxon>Lophotrochozoa</taxon>
        <taxon>Platyhelminthes</taxon>
        <taxon>Cestoda</taxon>
        <taxon>Eucestoda</taxon>
        <taxon>Cyclophyllidea</taxon>
        <taxon>Hymenolepididae</taxon>
        <taxon>Hymenolepis</taxon>
    </lineage>
</organism>
<dbReference type="EMBL" id="UYSG01001554">
    <property type="protein sequence ID" value="VDL46238.1"/>
    <property type="molecule type" value="Genomic_DNA"/>
</dbReference>
<feature type="domain" description="DUF5746" evidence="2">
    <location>
        <begin position="59"/>
        <end position="240"/>
    </location>
</feature>
<evidence type="ECO:0000259" key="2">
    <source>
        <dbReference type="Pfam" id="PF19017"/>
    </source>
</evidence>
<name>A0A0R3SH38_HYMDI</name>
<dbReference type="AlphaFoldDB" id="A0A0R3SH38"/>
<dbReference type="OrthoDB" id="6219733at2759"/>
<dbReference type="Pfam" id="PF19017">
    <property type="entry name" value="DUF5746"/>
    <property type="match status" value="1"/>
</dbReference>
<keyword evidence="1" id="KW-0472">Membrane</keyword>
<feature type="transmembrane region" description="Helical" evidence="1">
    <location>
        <begin position="54"/>
        <end position="76"/>
    </location>
</feature>
<dbReference type="InterPro" id="IPR043955">
    <property type="entry name" value="DUF5746"/>
</dbReference>
<keyword evidence="1" id="KW-1133">Transmembrane helix</keyword>
<reference evidence="5" key="1">
    <citation type="submission" date="2017-02" db="UniProtKB">
        <authorList>
            <consortium name="WormBaseParasite"/>
        </authorList>
    </citation>
    <scope>IDENTIFICATION</scope>
</reference>
<reference evidence="3 4" key="2">
    <citation type="submission" date="2018-11" db="EMBL/GenBank/DDBJ databases">
        <authorList>
            <consortium name="Pathogen Informatics"/>
        </authorList>
    </citation>
    <scope>NUCLEOTIDE SEQUENCE [LARGE SCALE GENOMIC DNA]</scope>
</reference>
<proteinExistence type="predicted"/>
<accession>A0A0R3SH38</accession>
<evidence type="ECO:0000313" key="4">
    <source>
        <dbReference type="Proteomes" id="UP000274504"/>
    </source>
</evidence>
<protein>
    <submittedName>
        <fullName evidence="5">DUF5746 domain-containing protein</fullName>
    </submittedName>
</protein>
<keyword evidence="1" id="KW-0812">Transmembrane</keyword>
<dbReference type="WBParaSite" id="HDID_0000425001-mRNA-1">
    <property type="protein sequence ID" value="HDID_0000425001-mRNA-1"/>
    <property type="gene ID" value="HDID_0000425001"/>
</dbReference>
<gene>
    <name evidence="3" type="ORF">HDID_LOCUS4248</name>
</gene>
<evidence type="ECO:0000313" key="3">
    <source>
        <dbReference type="EMBL" id="VDL46238.1"/>
    </source>
</evidence>
<dbReference type="Proteomes" id="UP000274504">
    <property type="component" value="Unassembled WGS sequence"/>
</dbReference>